<sequence length="368" mass="40422">MNESTPGPRRQAQSEKNMRGEEEQAEISLRHAANMKEGRATGGSTFSVRVSLTFTSVFTYIFNYDSSRPQVTTLVNTSNKGPSSKKKGRSKKAHVLAVSVEQATQNFLEKGEQIAKDSQDLKEELIAAVEDVRKQGDTMRVASSEFADDPCSSVKRGTMVRAARALLSAVTRLLILADMADVMRLLAHLKIVEEALEAVKNATNEQDLANRFKEFGKEMVKLNYVAARRQQAFLRHPDVAATRANRDYVFKQVQEAIGGISSSAQATSPTDEKHGHAGIGELAAALNEFDVSTLRVQILFIAACLVCSHTICKLMQLRSSSESTSPGVLLGHSATKKLPCWLILKHPLTLDNFIVILFALCLQNIAKF</sequence>
<evidence type="ECO:0000256" key="14">
    <source>
        <dbReference type="ARBA" id="ARBA00023212"/>
    </source>
</evidence>
<dbReference type="PANTHER" id="PTHR18914">
    <property type="entry name" value="ALPHA CATENIN"/>
    <property type="match status" value="1"/>
</dbReference>
<comment type="similarity">
    <text evidence="6">Belongs to the vinculin/alpha-catenin family.</text>
</comment>
<accession>A0ABQ8MZN2</accession>
<protein>
    <recommendedName>
        <fullName evidence="17">Catenin alpha-2</fullName>
    </recommendedName>
    <alternativeName>
        <fullName evidence="18">Alpha N-catenin</fullName>
    </alternativeName>
</protein>
<name>A0ABQ8MZN2_LABRO</name>
<comment type="caution">
    <text evidence="20">The sequence shown here is derived from an EMBL/GenBank/DDBJ whole genome shotgun (WGS) entry which is preliminary data.</text>
</comment>
<dbReference type="InterPro" id="IPR001033">
    <property type="entry name" value="Alpha_catenin"/>
</dbReference>
<dbReference type="Gene3D" id="1.20.120.230">
    <property type="entry name" value="Alpha-catenin/vinculin-like"/>
    <property type="match status" value="3"/>
</dbReference>
<dbReference type="PRINTS" id="PR00805">
    <property type="entry name" value="ALPHACATENIN"/>
</dbReference>
<keyword evidence="13" id="KW-0472">Membrane</keyword>
<evidence type="ECO:0000256" key="13">
    <source>
        <dbReference type="ARBA" id="ARBA00023136"/>
    </source>
</evidence>
<evidence type="ECO:0000256" key="6">
    <source>
        <dbReference type="ARBA" id="ARBA00008376"/>
    </source>
</evidence>
<evidence type="ECO:0000256" key="11">
    <source>
        <dbReference type="ARBA" id="ARBA00022889"/>
    </source>
</evidence>
<evidence type="ECO:0000256" key="2">
    <source>
        <dbReference type="ARBA" id="ARBA00004245"/>
    </source>
</evidence>
<gene>
    <name evidence="20" type="ORF">H4Q32_004965</name>
</gene>
<reference evidence="20 21" key="1">
    <citation type="submission" date="2022-01" db="EMBL/GenBank/DDBJ databases">
        <title>A high-quality chromosome-level genome assembly of rohu carp, Labeo rohita.</title>
        <authorList>
            <person name="Arick M.A. II"/>
            <person name="Hsu C.-Y."/>
            <person name="Magbanua Z."/>
            <person name="Pechanova O."/>
            <person name="Grover C."/>
            <person name="Miller E."/>
            <person name="Thrash A."/>
            <person name="Ezzel L."/>
            <person name="Alam S."/>
            <person name="Benzie J."/>
            <person name="Hamilton M."/>
            <person name="Karsi A."/>
            <person name="Lawrence M.L."/>
            <person name="Peterson D.G."/>
        </authorList>
    </citation>
    <scope>NUCLEOTIDE SEQUENCE [LARGE SCALE GENOMIC DNA]</scope>
    <source>
        <strain evidence="21">BAU-BD-2019</strain>
        <tissue evidence="20">Blood</tissue>
    </source>
</reference>
<keyword evidence="10" id="KW-0221">Differentiation</keyword>
<dbReference type="InterPro" id="IPR006077">
    <property type="entry name" value="Vinculin/catenin"/>
</dbReference>
<keyword evidence="7" id="KW-0217">Developmental protein</keyword>
<dbReference type="EMBL" id="JACTAM010000001">
    <property type="protein sequence ID" value="KAI2668279.1"/>
    <property type="molecule type" value="Genomic_DNA"/>
</dbReference>
<evidence type="ECO:0000256" key="18">
    <source>
        <dbReference type="ARBA" id="ARBA00029822"/>
    </source>
</evidence>
<keyword evidence="8" id="KW-1003">Cell membrane</keyword>
<evidence type="ECO:0000256" key="9">
    <source>
        <dbReference type="ARBA" id="ARBA00022490"/>
    </source>
</evidence>
<evidence type="ECO:0000256" key="8">
    <source>
        <dbReference type="ARBA" id="ARBA00022475"/>
    </source>
</evidence>
<keyword evidence="16" id="KW-0966">Cell projection</keyword>
<keyword evidence="14" id="KW-0206">Cytoskeleton</keyword>
<evidence type="ECO:0000256" key="19">
    <source>
        <dbReference type="SAM" id="MobiDB-lite"/>
    </source>
</evidence>
<dbReference type="PANTHER" id="PTHR18914:SF23">
    <property type="entry name" value="CATENIN ALPHA-2"/>
    <property type="match status" value="1"/>
</dbReference>
<evidence type="ECO:0000313" key="21">
    <source>
        <dbReference type="Proteomes" id="UP000830375"/>
    </source>
</evidence>
<proteinExistence type="inferred from homology"/>
<dbReference type="InterPro" id="IPR036723">
    <property type="entry name" value="Alpha-catenin/vinculin-like_sf"/>
</dbReference>
<evidence type="ECO:0000256" key="16">
    <source>
        <dbReference type="ARBA" id="ARBA00023273"/>
    </source>
</evidence>
<evidence type="ECO:0000256" key="17">
    <source>
        <dbReference type="ARBA" id="ARBA00023806"/>
    </source>
</evidence>
<keyword evidence="9" id="KW-0963">Cytoplasm</keyword>
<evidence type="ECO:0000256" key="3">
    <source>
        <dbReference type="ARBA" id="ARBA00004413"/>
    </source>
</evidence>
<feature type="region of interest" description="Disordered" evidence="19">
    <location>
        <begin position="1"/>
        <end position="25"/>
    </location>
</feature>
<evidence type="ECO:0000256" key="10">
    <source>
        <dbReference type="ARBA" id="ARBA00022782"/>
    </source>
</evidence>
<evidence type="ECO:0000256" key="7">
    <source>
        <dbReference type="ARBA" id="ARBA00022473"/>
    </source>
</evidence>
<organism evidence="20 21">
    <name type="scientific">Labeo rohita</name>
    <name type="common">Indian major carp</name>
    <name type="synonym">Cyprinus rohita</name>
    <dbReference type="NCBI Taxonomy" id="84645"/>
    <lineage>
        <taxon>Eukaryota</taxon>
        <taxon>Metazoa</taxon>
        <taxon>Chordata</taxon>
        <taxon>Craniata</taxon>
        <taxon>Vertebrata</taxon>
        <taxon>Euteleostomi</taxon>
        <taxon>Actinopterygii</taxon>
        <taxon>Neopterygii</taxon>
        <taxon>Teleostei</taxon>
        <taxon>Ostariophysi</taxon>
        <taxon>Cypriniformes</taxon>
        <taxon>Cyprinidae</taxon>
        <taxon>Labeoninae</taxon>
        <taxon>Labeonini</taxon>
        <taxon>Labeo</taxon>
    </lineage>
</organism>
<dbReference type="Pfam" id="PF01044">
    <property type="entry name" value="Vinculin"/>
    <property type="match status" value="1"/>
</dbReference>
<evidence type="ECO:0000256" key="4">
    <source>
        <dbReference type="ARBA" id="ARBA00004489"/>
    </source>
</evidence>
<evidence type="ECO:0000256" key="5">
    <source>
        <dbReference type="ARBA" id="ARBA00004536"/>
    </source>
</evidence>
<keyword evidence="12" id="KW-0965">Cell junction</keyword>
<keyword evidence="21" id="KW-1185">Reference proteome</keyword>
<dbReference type="SUPFAM" id="SSF47220">
    <property type="entry name" value="alpha-catenin/vinculin-like"/>
    <property type="match status" value="1"/>
</dbReference>
<keyword evidence="11" id="KW-0130">Cell adhesion</keyword>
<keyword evidence="15" id="KW-0539">Nucleus</keyword>
<feature type="compositionally biased region" description="Basic and acidic residues" evidence="19">
    <location>
        <begin position="12"/>
        <end position="22"/>
    </location>
</feature>
<evidence type="ECO:0000256" key="12">
    <source>
        <dbReference type="ARBA" id="ARBA00022949"/>
    </source>
</evidence>
<comment type="subcellular location">
    <subcellularLocation>
        <location evidence="5">Cell junction</location>
        <location evidence="5">Adherens junction</location>
    </subcellularLocation>
    <subcellularLocation>
        <location evidence="3">Cell membrane</location>
        <topology evidence="3">Peripheral membrane protein</topology>
        <orientation evidence="3">Cytoplasmic side</orientation>
    </subcellularLocation>
    <subcellularLocation>
        <location evidence="4">Cell projection</location>
        <location evidence="4">Axon</location>
    </subcellularLocation>
    <subcellularLocation>
        <location evidence="2">Cytoplasm</location>
        <location evidence="2">Cytoskeleton</location>
    </subcellularLocation>
    <subcellularLocation>
        <location evidence="1">Nucleus</location>
    </subcellularLocation>
</comment>
<evidence type="ECO:0000256" key="1">
    <source>
        <dbReference type="ARBA" id="ARBA00004123"/>
    </source>
</evidence>
<evidence type="ECO:0000313" key="20">
    <source>
        <dbReference type="EMBL" id="KAI2668279.1"/>
    </source>
</evidence>
<evidence type="ECO:0000256" key="15">
    <source>
        <dbReference type="ARBA" id="ARBA00023242"/>
    </source>
</evidence>
<dbReference type="Proteomes" id="UP000830375">
    <property type="component" value="Unassembled WGS sequence"/>
</dbReference>